<sequence>MRGERTMKKTKMILLEPVLSRTVYSIIRTTLLLLSLTLTAICMPYVLSWSKQHTLTWPAEIPLSWTKAFVQMETASISGAEPSVVTQWFSRVKQTASNPSNWLMMEGVFFDRSVAYANSNEAGIFPEPSESVPPTDWFFSGIEEDALEPSTELQESPAASVLMPNKVLLYFTHSRESYLPYLPETSDPNKTHHSKVNVTQMGPYIKTALEKRGVGAVVNDTDVVGKLKEQGLEYWAAYDVSREVVKEAMSATPEITYLVDVHRDSVRRDVTALEYEGKVYAKIALVVGGEHEQSDKNLALAKTVHEKLNKAIPGISRGVYVKEGAGTNGKFNQDLTSKALLMELGGVDNTFEEIQLSADVFADVLAGIILEAEAVGQP</sequence>
<evidence type="ECO:0008006" key="3">
    <source>
        <dbReference type="Google" id="ProtNLM"/>
    </source>
</evidence>
<dbReference type="OrthoDB" id="1633470at2"/>
<protein>
    <recommendedName>
        <fullName evidence="3">Stage II sporulation protein P</fullName>
    </recommendedName>
</protein>
<keyword evidence="2" id="KW-1185">Reference proteome</keyword>
<reference evidence="1 2" key="1">
    <citation type="submission" date="2018-02" db="EMBL/GenBank/DDBJ databases">
        <title>Jeotgalibacillus proteolyticum sp. nov. a protease producing bacterium isolated from ocean sediments of Laizhou Bay.</title>
        <authorList>
            <person name="Li Y."/>
        </authorList>
    </citation>
    <scope>NUCLEOTIDE SEQUENCE [LARGE SCALE GENOMIC DNA]</scope>
    <source>
        <strain evidence="1 2">22-7</strain>
    </source>
</reference>
<proteinExistence type="predicted"/>
<comment type="caution">
    <text evidence="1">The sequence shown here is derived from an EMBL/GenBank/DDBJ whole genome shotgun (WGS) entry which is preliminary data.</text>
</comment>
<dbReference type="EMBL" id="PREZ01000002">
    <property type="protein sequence ID" value="PPA71468.1"/>
    <property type="molecule type" value="Genomic_DNA"/>
</dbReference>
<organism evidence="1 2">
    <name type="scientific">Jeotgalibacillus proteolyticus</name>
    <dbReference type="NCBI Taxonomy" id="2082395"/>
    <lineage>
        <taxon>Bacteria</taxon>
        <taxon>Bacillati</taxon>
        <taxon>Bacillota</taxon>
        <taxon>Bacilli</taxon>
        <taxon>Bacillales</taxon>
        <taxon>Caryophanaceae</taxon>
        <taxon>Jeotgalibacillus</taxon>
    </lineage>
</organism>
<dbReference type="InterPro" id="IPR010897">
    <property type="entry name" value="Spore_II_P"/>
</dbReference>
<dbReference type="NCBIfam" id="TIGR02867">
    <property type="entry name" value="spore_II_P"/>
    <property type="match status" value="1"/>
</dbReference>
<name>A0A2S5GEU5_9BACL</name>
<gene>
    <name evidence="1" type="ORF">C4B60_05245</name>
</gene>
<dbReference type="SUPFAM" id="SSF53187">
    <property type="entry name" value="Zn-dependent exopeptidases"/>
    <property type="match status" value="1"/>
</dbReference>
<evidence type="ECO:0000313" key="2">
    <source>
        <dbReference type="Proteomes" id="UP000239047"/>
    </source>
</evidence>
<dbReference type="AlphaFoldDB" id="A0A2S5GEU5"/>
<dbReference type="Proteomes" id="UP000239047">
    <property type="component" value="Unassembled WGS sequence"/>
</dbReference>
<dbReference type="Pfam" id="PF07454">
    <property type="entry name" value="SpoIIP"/>
    <property type="match status" value="1"/>
</dbReference>
<evidence type="ECO:0000313" key="1">
    <source>
        <dbReference type="EMBL" id="PPA71468.1"/>
    </source>
</evidence>
<accession>A0A2S5GEU5</accession>